<dbReference type="InterPro" id="IPR015424">
    <property type="entry name" value="PyrdxlP-dep_Trfase"/>
</dbReference>
<gene>
    <name evidence="6" type="ORF">BCF44_105482</name>
</gene>
<dbReference type="RefSeq" id="WP_116175369.1">
    <property type="nucleotide sequence ID" value="NZ_CP144375.1"/>
</dbReference>
<organism evidence="6 7">
    <name type="scientific">Kutzneria buriramensis</name>
    <dbReference type="NCBI Taxonomy" id="1045776"/>
    <lineage>
        <taxon>Bacteria</taxon>
        <taxon>Bacillati</taxon>
        <taxon>Actinomycetota</taxon>
        <taxon>Actinomycetes</taxon>
        <taxon>Pseudonocardiales</taxon>
        <taxon>Pseudonocardiaceae</taxon>
        <taxon>Kutzneria</taxon>
    </lineage>
</organism>
<dbReference type="EMBL" id="QUNO01000005">
    <property type="protein sequence ID" value="REH48623.1"/>
    <property type="molecule type" value="Genomic_DNA"/>
</dbReference>
<keyword evidence="2 4" id="KW-0663">Pyridoxal phosphate</keyword>
<evidence type="ECO:0000313" key="6">
    <source>
        <dbReference type="EMBL" id="REH48623.1"/>
    </source>
</evidence>
<keyword evidence="3 5" id="KW-0456">Lyase</keyword>
<dbReference type="PANTHER" id="PTHR42735:SF4">
    <property type="entry name" value="PYRIDOXAL PHOSPHATE-DEPENDENT DECARBOXYLASE FAMILY PROTEIN"/>
    <property type="match status" value="1"/>
</dbReference>
<keyword evidence="7" id="KW-1185">Reference proteome</keyword>
<dbReference type="Proteomes" id="UP000256269">
    <property type="component" value="Unassembled WGS sequence"/>
</dbReference>
<evidence type="ECO:0000313" key="7">
    <source>
        <dbReference type="Proteomes" id="UP000256269"/>
    </source>
</evidence>
<dbReference type="InterPro" id="IPR002129">
    <property type="entry name" value="PyrdxlP-dep_de-COase"/>
</dbReference>
<dbReference type="GO" id="GO:0019752">
    <property type="term" value="P:carboxylic acid metabolic process"/>
    <property type="evidence" value="ECO:0007669"/>
    <property type="project" value="InterPro"/>
</dbReference>
<dbReference type="Pfam" id="PF00282">
    <property type="entry name" value="Pyridoxal_deC"/>
    <property type="match status" value="1"/>
</dbReference>
<dbReference type="InterPro" id="IPR050477">
    <property type="entry name" value="GrpII_AminoAcid_Decarb"/>
</dbReference>
<evidence type="ECO:0000256" key="2">
    <source>
        <dbReference type="ARBA" id="ARBA00022898"/>
    </source>
</evidence>
<dbReference type="PANTHER" id="PTHR42735">
    <property type="match status" value="1"/>
</dbReference>
<comment type="similarity">
    <text evidence="5">Belongs to the group II decarboxylase family.</text>
</comment>
<name>A0A3E0HPX6_9PSEU</name>
<dbReference type="Gene3D" id="3.40.640.10">
    <property type="entry name" value="Type I PLP-dependent aspartate aminotransferase-like (Major domain)"/>
    <property type="match status" value="1"/>
</dbReference>
<comment type="cofactor">
    <cofactor evidence="1 4 5">
        <name>pyridoxal 5'-phosphate</name>
        <dbReference type="ChEBI" id="CHEBI:597326"/>
    </cofactor>
</comment>
<evidence type="ECO:0000256" key="5">
    <source>
        <dbReference type="RuleBase" id="RU000382"/>
    </source>
</evidence>
<evidence type="ECO:0000256" key="3">
    <source>
        <dbReference type="ARBA" id="ARBA00023239"/>
    </source>
</evidence>
<dbReference type="OrthoDB" id="3335676at2"/>
<proteinExistence type="inferred from homology"/>
<dbReference type="InterPro" id="IPR015421">
    <property type="entry name" value="PyrdxlP-dep_Trfase_major"/>
</dbReference>
<reference evidence="6 7" key="1">
    <citation type="submission" date="2018-08" db="EMBL/GenBank/DDBJ databases">
        <title>Genomic Encyclopedia of Archaeal and Bacterial Type Strains, Phase II (KMG-II): from individual species to whole genera.</title>
        <authorList>
            <person name="Goeker M."/>
        </authorList>
    </citation>
    <scope>NUCLEOTIDE SEQUENCE [LARGE SCALE GENOMIC DNA]</scope>
    <source>
        <strain evidence="6 7">DSM 45791</strain>
    </source>
</reference>
<accession>A0A3E0HPX6</accession>
<dbReference type="GO" id="GO:0030170">
    <property type="term" value="F:pyridoxal phosphate binding"/>
    <property type="evidence" value="ECO:0007669"/>
    <property type="project" value="InterPro"/>
</dbReference>
<feature type="modified residue" description="N6-(pyridoxal phosphate)lysine" evidence="4">
    <location>
        <position position="264"/>
    </location>
</feature>
<evidence type="ECO:0000256" key="4">
    <source>
        <dbReference type="PIRSR" id="PIRSR602129-50"/>
    </source>
</evidence>
<protein>
    <submittedName>
        <fullName evidence="6">Glutamate/tyrosine decarboxylase-like PLP-dependent enzyme</fullName>
    </submittedName>
</protein>
<dbReference type="GO" id="GO:0004058">
    <property type="term" value="F:aromatic-L-amino-acid decarboxylase activity"/>
    <property type="evidence" value="ECO:0007669"/>
    <property type="project" value="UniProtKB-ARBA"/>
</dbReference>
<dbReference type="AlphaFoldDB" id="A0A3E0HPX6"/>
<sequence length="453" mass="49009">MPTTSEQLRPWLDRVLANHESWAAEFGEFTRHDSLALKDSEVAAALDELADRLRDNYPFFHPRYAGQMLKPPHPVAIAGYAAAMLINPNNHALDGGPATAKMEREVVAQLATMFGYGDHLGHLTSSGTIANLEALYVAREIHPDSGVAYSVDSHYTHSRMCKLIGVAGHAVPVDATGKMDLDALESLLRSGKVGTVVVTAGTTGLGVVDPVHEVVALRSRYDFRIHVDAAYGGFFSLIAGTEGIDPVPWQAIRHCDSIVVDPHKHGLQPYGCGAVLFADPAVGRFYVHDSPYTYFTSDELHLGEISLECSRAGAGAAALWLTLKLLPLRADGLGAVLAAGRRAAVRWHELIDQSDRLVPYQRPELDIVTYFPAEPTLSAIDAGSERMMREGMGDRDDPVFLSTLRAGAEAFGARGIAAVADVDGARVLRSVLMKPESEDYLDRLHDRVVSLAG</sequence>
<dbReference type="SUPFAM" id="SSF53383">
    <property type="entry name" value="PLP-dependent transferases"/>
    <property type="match status" value="1"/>
</dbReference>
<comment type="caution">
    <text evidence="6">The sequence shown here is derived from an EMBL/GenBank/DDBJ whole genome shotgun (WGS) entry which is preliminary data.</text>
</comment>
<evidence type="ECO:0000256" key="1">
    <source>
        <dbReference type="ARBA" id="ARBA00001933"/>
    </source>
</evidence>